<keyword evidence="3" id="KW-1185">Reference proteome</keyword>
<comment type="caution">
    <text evidence="2">The sequence shown here is derived from an EMBL/GenBank/DDBJ whole genome shotgun (WGS) entry which is preliminary data.</text>
</comment>
<proteinExistence type="predicted"/>
<feature type="region of interest" description="Disordered" evidence="1">
    <location>
        <begin position="27"/>
        <end position="52"/>
    </location>
</feature>
<name>A0AAD5WZ06_9FUNG</name>
<dbReference type="EMBL" id="JADGJD010001019">
    <property type="protein sequence ID" value="KAJ3047147.1"/>
    <property type="molecule type" value="Genomic_DNA"/>
</dbReference>
<evidence type="ECO:0000256" key="1">
    <source>
        <dbReference type="SAM" id="MobiDB-lite"/>
    </source>
</evidence>
<protein>
    <submittedName>
        <fullName evidence="2">Uncharacterized protein</fullName>
    </submittedName>
</protein>
<gene>
    <name evidence="2" type="ORF">HK097_000183</name>
</gene>
<reference evidence="2" key="1">
    <citation type="submission" date="2020-05" db="EMBL/GenBank/DDBJ databases">
        <title>Phylogenomic resolution of chytrid fungi.</title>
        <authorList>
            <person name="Stajich J.E."/>
            <person name="Amses K."/>
            <person name="Simmons R."/>
            <person name="Seto K."/>
            <person name="Myers J."/>
            <person name="Bonds A."/>
            <person name="Quandt C.A."/>
            <person name="Barry K."/>
            <person name="Liu P."/>
            <person name="Grigoriev I."/>
            <person name="Longcore J.E."/>
            <person name="James T.Y."/>
        </authorList>
    </citation>
    <scope>NUCLEOTIDE SEQUENCE</scope>
    <source>
        <strain evidence="2">JEL0318</strain>
    </source>
</reference>
<evidence type="ECO:0000313" key="2">
    <source>
        <dbReference type="EMBL" id="KAJ3047147.1"/>
    </source>
</evidence>
<accession>A0AAD5WZ06</accession>
<sequence length="52" mass="5918">MLPSRLLVPYPPSQEIVKSLNTRGYTPDADFPDQFPYPGFINLDPETQTNHV</sequence>
<organism evidence="2 3">
    <name type="scientific">Rhizophlyctis rosea</name>
    <dbReference type="NCBI Taxonomy" id="64517"/>
    <lineage>
        <taxon>Eukaryota</taxon>
        <taxon>Fungi</taxon>
        <taxon>Fungi incertae sedis</taxon>
        <taxon>Chytridiomycota</taxon>
        <taxon>Chytridiomycota incertae sedis</taxon>
        <taxon>Chytridiomycetes</taxon>
        <taxon>Rhizophlyctidales</taxon>
        <taxon>Rhizophlyctidaceae</taxon>
        <taxon>Rhizophlyctis</taxon>
    </lineage>
</organism>
<feature type="non-terminal residue" evidence="2">
    <location>
        <position position="52"/>
    </location>
</feature>
<dbReference type="Proteomes" id="UP001212841">
    <property type="component" value="Unassembled WGS sequence"/>
</dbReference>
<dbReference type="AlphaFoldDB" id="A0AAD5WZ06"/>
<evidence type="ECO:0000313" key="3">
    <source>
        <dbReference type="Proteomes" id="UP001212841"/>
    </source>
</evidence>